<dbReference type="AlphaFoldDB" id="A0A848IR20"/>
<evidence type="ECO:0000313" key="2">
    <source>
        <dbReference type="Proteomes" id="UP000544134"/>
    </source>
</evidence>
<dbReference type="Gene3D" id="3.40.80.10">
    <property type="entry name" value="Peptidoglycan recognition protein-like"/>
    <property type="match status" value="1"/>
</dbReference>
<dbReference type="GO" id="GO:0009253">
    <property type="term" value="P:peptidoglycan catabolic process"/>
    <property type="evidence" value="ECO:0007669"/>
    <property type="project" value="InterPro"/>
</dbReference>
<proteinExistence type="predicted"/>
<dbReference type="SUPFAM" id="SSF55846">
    <property type="entry name" value="N-acetylmuramoyl-L-alanine amidase-like"/>
    <property type="match status" value="1"/>
</dbReference>
<organism evidence="1 2">
    <name type="scientific">Paraburkholderia polaris</name>
    <dbReference type="NCBI Taxonomy" id="2728848"/>
    <lineage>
        <taxon>Bacteria</taxon>
        <taxon>Pseudomonadati</taxon>
        <taxon>Pseudomonadota</taxon>
        <taxon>Betaproteobacteria</taxon>
        <taxon>Burkholderiales</taxon>
        <taxon>Burkholderiaceae</taxon>
        <taxon>Paraburkholderia</taxon>
    </lineage>
</organism>
<accession>A0A848IR20</accession>
<name>A0A848IR20_9BURK</name>
<dbReference type="GO" id="GO:0008745">
    <property type="term" value="F:N-acetylmuramoyl-L-alanine amidase activity"/>
    <property type="evidence" value="ECO:0007669"/>
    <property type="project" value="InterPro"/>
</dbReference>
<dbReference type="Proteomes" id="UP000544134">
    <property type="component" value="Unassembled WGS sequence"/>
</dbReference>
<evidence type="ECO:0000313" key="1">
    <source>
        <dbReference type="EMBL" id="NMM04171.1"/>
    </source>
</evidence>
<sequence>MYEGRDIRYVGEHVSEGNTGKIGIVLLADLVEAGEAYEQEYKDMTLGQRIRALPQIFVDGVVVRHDQPTEPQVKALRVLSEVLKEFFNITRLGGHREYQMLTNGKGRACPGNLGMAIVKSLRSELGFSAPSK</sequence>
<dbReference type="InterPro" id="IPR036505">
    <property type="entry name" value="Amidase/PGRP_sf"/>
</dbReference>
<gene>
    <name evidence="1" type="ORF">HHL24_40735</name>
</gene>
<keyword evidence="2" id="KW-1185">Reference proteome</keyword>
<protein>
    <submittedName>
        <fullName evidence="1">N-acetylmuramoyl-L-alanine amidase</fullName>
    </submittedName>
</protein>
<comment type="caution">
    <text evidence="1">The sequence shown here is derived from an EMBL/GenBank/DDBJ whole genome shotgun (WGS) entry which is preliminary data.</text>
</comment>
<reference evidence="1 2" key="1">
    <citation type="submission" date="2020-04" db="EMBL/GenBank/DDBJ databases">
        <title>Paraburkholderia sp. RP-4-7 isolated from soil.</title>
        <authorList>
            <person name="Dahal R.H."/>
        </authorList>
    </citation>
    <scope>NUCLEOTIDE SEQUENCE [LARGE SCALE GENOMIC DNA]</scope>
    <source>
        <strain evidence="1 2">RP-4-7</strain>
    </source>
</reference>
<dbReference type="EMBL" id="JABBGJ010000074">
    <property type="protein sequence ID" value="NMM04171.1"/>
    <property type="molecule type" value="Genomic_DNA"/>
</dbReference>